<gene>
    <name evidence="1" type="ORF">LTR36_007894</name>
</gene>
<organism evidence="1 2">
    <name type="scientific">Oleoguttula mirabilis</name>
    <dbReference type="NCBI Taxonomy" id="1507867"/>
    <lineage>
        <taxon>Eukaryota</taxon>
        <taxon>Fungi</taxon>
        <taxon>Dikarya</taxon>
        <taxon>Ascomycota</taxon>
        <taxon>Pezizomycotina</taxon>
        <taxon>Dothideomycetes</taxon>
        <taxon>Dothideomycetidae</taxon>
        <taxon>Mycosphaerellales</taxon>
        <taxon>Teratosphaeriaceae</taxon>
        <taxon>Oleoguttula</taxon>
    </lineage>
</organism>
<dbReference type="AlphaFoldDB" id="A0AAV9J932"/>
<evidence type="ECO:0000313" key="2">
    <source>
        <dbReference type="Proteomes" id="UP001324427"/>
    </source>
</evidence>
<comment type="caution">
    <text evidence="1">The sequence shown here is derived from an EMBL/GenBank/DDBJ whole genome shotgun (WGS) entry which is preliminary data.</text>
</comment>
<keyword evidence="2" id="KW-1185">Reference proteome</keyword>
<protein>
    <submittedName>
        <fullName evidence="1">Uncharacterized protein</fullName>
    </submittedName>
</protein>
<name>A0AAV9J932_9PEZI</name>
<sequence>MRLRNTMERFTIGKTYFIAVKNASVDFAVRDSNQQRLGVAQGSPVTVLALGKDTQPDRDFLQAELQALLASDDVICPGFTATILLLGSETPVEMGNSGRDFCQSRGCELYAIETTAPIRSGPYYVTGSELRRVYRLQEDPNKAFVMGVVPDNGDPAA</sequence>
<dbReference type="Proteomes" id="UP001324427">
    <property type="component" value="Unassembled WGS sequence"/>
</dbReference>
<dbReference type="EMBL" id="JAVFHQ010000051">
    <property type="protein sequence ID" value="KAK4541597.1"/>
    <property type="molecule type" value="Genomic_DNA"/>
</dbReference>
<accession>A0AAV9J932</accession>
<proteinExistence type="predicted"/>
<evidence type="ECO:0000313" key="1">
    <source>
        <dbReference type="EMBL" id="KAK4541597.1"/>
    </source>
</evidence>
<reference evidence="1 2" key="1">
    <citation type="submission" date="2021-11" db="EMBL/GenBank/DDBJ databases">
        <title>Black yeast isolated from Biological Soil Crust.</title>
        <authorList>
            <person name="Kurbessoian T."/>
        </authorList>
    </citation>
    <scope>NUCLEOTIDE SEQUENCE [LARGE SCALE GENOMIC DNA]</scope>
    <source>
        <strain evidence="1 2">CCFEE 5522</strain>
    </source>
</reference>